<evidence type="ECO:0000313" key="2">
    <source>
        <dbReference type="EMBL" id="MBI3128661.1"/>
    </source>
</evidence>
<sequence length="72" mass="7744">MSPQRILGFVLVAVGVLLLVFGFNATDSTVNRASEALTGQYTDRTMWFLVTGTAAAIGGFLLAAFGSRRRFD</sequence>
<keyword evidence="1" id="KW-1133">Transmembrane helix</keyword>
<comment type="caution">
    <text evidence="2">The sequence shown here is derived from an EMBL/GenBank/DDBJ whole genome shotgun (WGS) entry which is preliminary data.</text>
</comment>
<evidence type="ECO:0000313" key="3">
    <source>
        <dbReference type="Proteomes" id="UP000782312"/>
    </source>
</evidence>
<evidence type="ECO:0000256" key="1">
    <source>
        <dbReference type="SAM" id="Phobius"/>
    </source>
</evidence>
<dbReference type="EMBL" id="JACPUR010000034">
    <property type="protein sequence ID" value="MBI3128661.1"/>
    <property type="molecule type" value="Genomic_DNA"/>
</dbReference>
<dbReference type="AlphaFoldDB" id="A0A932I3I5"/>
<proteinExistence type="predicted"/>
<feature type="transmembrane region" description="Helical" evidence="1">
    <location>
        <begin position="46"/>
        <end position="66"/>
    </location>
</feature>
<keyword evidence="1" id="KW-0472">Membrane</keyword>
<organism evidence="2 3">
    <name type="scientific">Tectimicrobiota bacterium</name>
    <dbReference type="NCBI Taxonomy" id="2528274"/>
    <lineage>
        <taxon>Bacteria</taxon>
        <taxon>Pseudomonadati</taxon>
        <taxon>Nitrospinota/Tectimicrobiota group</taxon>
        <taxon>Candidatus Tectimicrobiota</taxon>
    </lineage>
</organism>
<dbReference type="Proteomes" id="UP000782312">
    <property type="component" value="Unassembled WGS sequence"/>
</dbReference>
<keyword evidence="1" id="KW-0812">Transmembrane</keyword>
<protein>
    <submittedName>
        <fullName evidence="2">DUF3185 family protein</fullName>
    </submittedName>
</protein>
<accession>A0A932I3I5</accession>
<dbReference type="Pfam" id="PF11381">
    <property type="entry name" value="DUF3185"/>
    <property type="match status" value="1"/>
</dbReference>
<dbReference type="InterPro" id="IPR021521">
    <property type="entry name" value="DUF3185"/>
</dbReference>
<name>A0A932I3I5_UNCTE</name>
<gene>
    <name evidence="2" type="ORF">HYZ11_13740</name>
</gene>
<reference evidence="2" key="1">
    <citation type="submission" date="2020-07" db="EMBL/GenBank/DDBJ databases">
        <title>Huge and variable diversity of episymbiotic CPR bacteria and DPANN archaea in groundwater ecosystems.</title>
        <authorList>
            <person name="He C.Y."/>
            <person name="Keren R."/>
            <person name="Whittaker M."/>
            <person name="Farag I.F."/>
            <person name="Doudna J."/>
            <person name="Cate J.H.D."/>
            <person name="Banfield J.F."/>
        </authorList>
    </citation>
    <scope>NUCLEOTIDE SEQUENCE</scope>
    <source>
        <strain evidence="2">NC_groundwater_763_Ag_S-0.2um_68_21</strain>
    </source>
</reference>